<dbReference type="PANTHER" id="PTHR40398:SF1">
    <property type="entry name" value="PTS SYSTEM GLUCITOL_SORBITOL-SPECIFIC EIIA COMPONENT"/>
    <property type="match status" value="1"/>
</dbReference>
<name>A0A3Q8CNU6_9LACO</name>
<gene>
    <name evidence="2" type="ORF">BSQ50_04555</name>
</gene>
<dbReference type="InterPro" id="IPR036665">
    <property type="entry name" value="PTS_IIA_glucitol/sorbitol_sf"/>
</dbReference>
<organism evidence="2 3">
    <name type="scientific">Liquorilactobacillus nagelii</name>
    <dbReference type="NCBI Taxonomy" id="82688"/>
    <lineage>
        <taxon>Bacteria</taxon>
        <taxon>Bacillati</taxon>
        <taxon>Bacillota</taxon>
        <taxon>Bacilli</taxon>
        <taxon>Lactobacillales</taxon>
        <taxon>Lactobacillaceae</taxon>
        <taxon>Liquorilactobacillus</taxon>
    </lineage>
</organism>
<dbReference type="PANTHER" id="PTHR40398">
    <property type="entry name" value="PTS SYSTEM GLUCITOL/SORBITOL-SPECIFIC EIIA COMPONENT"/>
    <property type="match status" value="1"/>
</dbReference>
<sequence>MVKTERVVFSTQVLEIGAEVNDFKTINMAILFGNEAPDALRSSCFIINVEPISDQIETGMKIRFDNQEYIITSVGNEVQHNLGRLGHTTISFTGKTEAKLPGTIYVSEKDYPVIKVGTKIQIVVE</sequence>
<dbReference type="RefSeq" id="WP_057885611.1">
    <property type="nucleotide sequence ID" value="NZ_CP018180.1"/>
</dbReference>
<dbReference type="AlphaFoldDB" id="A0A3Q8CNU6"/>
<accession>A0A3Q8CNU6</accession>
<keyword evidence="3" id="KW-1185">Reference proteome</keyword>
<proteinExistence type="predicted"/>
<dbReference type="PROSITE" id="PS51097">
    <property type="entry name" value="PTS_EIIA_TYPE_5"/>
    <property type="match status" value="1"/>
</dbReference>
<dbReference type="GO" id="GO:0008982">
    <property type="term" value="F:protein-N(PI)-phosphohistidine-sugar phosphotransferase activity"/>
    <property type="evidence" value="ECO:0007669"/>
    <property type="project" value="InterPro"/>
</dbReference>
<dbReference type="Pfam" id="PF03829">
    <property type="entry name" value="PTSIIA_gutA"/>
    <property type="match status" value="1"/>
</dbReference>
<dbReference type="InterPro" id="IPR004716">
    <property type="entry name" value="PTS_IIA_glucitol/sorbitol-sp"/>
</dbReference>
<evidence type="ECO:0000313" key="3">
    <source>
        <dbReference type="Proteomes" id="UP000324497"/>
    </source>
</evidence>
<dbReference type="Proteomes" id="UP000324497">
    <property type="component" value="Chromosome"/>
</dbReference>
<reference evidence="2 3" key="1">
    <citation type="submission" date="2016-11" db="EMBL/GenBank/DDBJ databases">
        <title>Interaction between Lactobacillus species and yeast in water kefir.</title>
        <authorList>
            <person name="Behr J."/>
            <person name="Xu D."/>
            <person name="Vogel R.F."/>
        </authorList>
    </citation>
    <scope>NUCLEOTIDE SEQUENCE [LARGE SCALE GENOMIC DNA]</scope>
    <source>
        <strain evidence="2 3">TMW 1.1827</strain>
    </source>
</reference>
<evidence type="ECO:0000256" key="1">
    <source>
        <dbReference type="PROSITE-ProRule" id="PRU00420"/>
    </source>
</evidence>
<dbReference type="GO" id="GO:0005737">
    <property type="term" value="C:cytoplasm"/>
    <property type="evidence" value="ECO:0007669"/>
    <property type="project" value="InterPro"/>
</dbReference>
<dbReference type="SUPFAM" id="SSF141530">
    <property type="entry name" value="PTSIIA/GutA-like"/>
    <property type="match status" value="1"/>
</dbReference>
<dbReference type="EMBL" id="CP018180">
    <property type="protein sequence ID" value="AUJ31894.1"/>
    <property type="molecule type" value="Genomic_DNA"/>
</dbReference>
<dbReference type="GO" id="GO:0016301">
    <property type="term" value="F:kinase activity"/>
    <property type="evidence" value="ECO:0007669"/>
    <property type="project" value="TreeGrafter"/>
</dbReference>
<protein>
    <submittedName>
        <fullName evidence="2">PTS sorbitol transporter subunit IIA</fullName>
    </submittedName>
</protein>
<evidence type="ECO:0000313" key="2">
    <source>
        <dbReference type="EMBL" id="AUJ31894.1"/>
    </source>
</evidence>
<dbReference type="GO" id="GO:0009401">
    <property type="term" value="P:phosphoenolpyruvate-dependent sugar phosphotransferase system"/>
    <property type="evidence" value="ECO:0007669"/>
    <property type="project" value="InterPro"/>
</dbReference>
<dbReference type="GeneID" id="78521796"/>
<dbReference type="Gene3D" id="2.40.33.40">
    <property type="entry name" value="Phosphotransferase system, glucitol/sorbitol-specific IIA component"/>
    <property type="match status" value="1"/>
</dbReference>
<dbReference type="KEGG" id="lng:BSQ50_04555"/>
<comment type="caution">
    <text evidence="1">Lacks conserved residue(s) required for the propagation of feature annotation.</text>
</comment>